<accession>A0A1X2I0I9</accession>
<evidence type="ECO:0000313" key="2">
    <source>
        <dbReference type="Proteomes" id="UP000193560"/>
    </source>
</evidence>
<evidence type="ECO:0000313" key="1">
    <source>
        <dbReference type="EMBL" id="ORZ06513.1"/>
    </source>
</evidence>
<comment type="caution">
    <text evidence="1">The sequence shown here is derived from an EMBL/GenBank/DDBJ whole genome shotgun (WGS) entry which is preliminary data.</text>
</comment>
<reference evidence="1 2" key="1">
    <citation type="submission" date="2016-07" db="EMBL/GenBank/DDBJ databases">
        <title>Pervasive Adenine N6-methylation of Active Genes in Fungi.</title>
        <authorList>
            <consortium name="DOE Joint Genome Institute"/>
            <person name="Mondo S.J."/>
            <person name="Dannebaum R.O."/>
            <person name="Kuo R.C."/>
            <person name="Labutti K."/>
            <person name="Haridas S."/>
            <person name="Kuo A."/>
            <person name="Salamov A."/>
            <person name="Ahrendt S.R."/>
            <person name="Lipzen A."/>
            <person name="Sullivan W."/>
            <person name="Andreopoulos W.B."/>
            <person name="Clum A."/>
            <person name="Lindquist E."/>
            <person name="Daum C."/>
            <person name="Ramamoorthy G.K."/>
            <person name="Gryganskyi A."/>
            <person name="Culley D."/>
            <person name="Magnuson J.K."/>
            <person name="James T.Y."/>
            <person name="O'Malley M.A."/>
            <person name="Stajich J.E."/>
            <person name="Spatafora J.W."/>
            <person name="Visel A."/>
            <person name="Grigoriev I.V."/>
        </authorList>
    </citation>
    <scope>NUCLEOTIDE SEQUENCE [LARGE SCALE GENOMIC DNA]</scope>
    <source>
        <strain evidence="1 2">NRRL 1336</strain>
    </source>
</reference>
<keyword evidence="2" id="KW-1185">Reference proteome</keyword>
<dbReference type="AlphaFoldDB" id="A0A1X2I0I9"/>
<gene>
    <name evidence="1" type="ORF">BCR42DRAFT_427265</name>
</gene>
<protein>
    <submittedName>
        <fullName evidence="1">Uncharacterized protein</fullName>
    </submittedName>
</protein>
<organism evidence="1 2">
    <name type="scientific">Absidia repens</name>
    <dbReference type="NCBI Taxonomy" id="90262"/>
    <lineage>
        <taxon>Eukaryota</taxon>
        <taxon>Fungi</taxon>
        <taxon>Fungi incertae sedis</taxon>
        <taxon>Mucoromycota</taxon>
        <taxon>Mucoromycotina</taxon>
        <taxon>Mucoromycetes</taxon>
        <taxon>Mucorales</taxon>
        <taxon>Cunninghamellaceae</taxon>
        <taxon>Absidia</taxon>
    </lineage>
</organism>
<dbReference type="Proteomes" id="UP000193560">
    <property type="component" value="Unassembled WGS sequence"/>
</dbReference>
<dbReference type="OrthoDB" id="2302588at2759"/>
<dbReference type="EMBL" id="MCGE01000039">
    <property type="protein sequence ID" value="ORZ06513.1"/>
    <property type="molecule type" value="Genomic_DNA"/>
</dbReference>
<name>A0A1X2I0I9_9FUNG</name>
<sequence length="254" mass="29231">MRRCLSKRTFLEMMLHTKTSQVEDRFHAILPLATKYRRFIKNRDTISNLGVSNMLSVRLQLMEWVDLKDRLVLLFNEHQPTPAACPFLPTYATHFKAIQPGLTKLLTQYKSQCNFDINAEEGEDGNGNNNTSGGGSGVRLVRTGKLDELWLCPRMYCERQVNPNGKLSSFNHLWHDLGMDPAKDLLHAVSIPLFINDDIKDCSTNRLLTLDLPLLGSWEKNIWIMYPFDANSKEFKMCSMESQKQTLPKGFRVY</sequence>
<proteinExistence type="predicted"/>